<evidence type="ECO:0000256" key="5">
    <source>
        <dbReference type="ARBA" id="ARBA00023212"/>
    </source>
</evidence>
<reference evidence="7" key="1">
    <citation type="submission" date="2023-01" db="EMBL/GenBank/DDBJ databases">
        <title>Metagenome sequencing of chrysophaentin producing Chrysophaeum taylorii.</title>
        <authorList>
            <person name="Davison J."/>
            <person name="Bewley C."/>
        </authorList>
    </citation>
    <scope>NUCLEOTIDE SEQUENCE</scope>
    <source>
        <strain evidence="7">NIES-1699</strain>
    </source>
</reference>
<sequence>MKSDDEKTELTEELKAAFNLFDRDGQGMVYTKDLKAILYSLGVKVSKKQVGSLLQRKGKDGYAMLDFSEFSMVVKDAVRRRVVDDGDEELFHILDVEGVGYITLASLKQATTELGETFNAEDLREILQEGATDPQVGISKEKFLRIMRAARRQFAGNVVSS</sequence>
<comment type="similarity">
    <text evidence="2">Belongs to the centrin family.</text>
</comment>
<evidence type="ECO:0000256" key="4">
    <source>
        <dbReference type="ARBA" id="ARBA00022837"/>
    </source>
</evidence>
<gene>
    <name evidence="7" type="ORF">CTAYLR_000770</name>
</gene>
<evidence type="ECO:0000313" key="8">
    <source>
        <dbReference type="Proteomes" id="UP001230188"/>
    </source>
</evidence>
<name>A0AAD7UPZ6_9STRA</name>
<dbReference type="InterPro" id="IPR002048">
    <property type="entry name" value="EF_hand_dom"/>
</dbReference>
<keyword evidence="3" id="KW-0677">Repeat</keyword>
<organism evidence="7 8">
    <name type="scientific">Chrysophaeum taylorii</name>
    <dbReference type="NCBI Taxonomy" id="2483200"/>
    <lineage>
        <taxon>Eukaryota</taxon>
        <taxon>Sar</taxon>
        <taxon>Stramenopiles</taxon>
        <taxon>Ochrophyta</taxon>
        <taxon>Pelagophyceae</taxon>
        <taxon>Pelagomonadales</taxon>
        <taxon>Pelagomonadaceae</taxon>
        <taxon>Chrysophaeum</taxon>
    </lineage>
</organism>
<proteinExistence type="inferred from homology"/>
<evidence type="ECO:0000256" key="3">
    <source>
        <dbReference type="ARBA" id="ARBA00022737"/>
    </source>
</evidence>
<dbReference type="PANTHER" id="PTHR23048:SF59">
    <property type="entry name" value="EF-HAND SUPERFAMILY PROTEIN"/>
    <property type="match status" value="1"/>
</dbReference>
<comment type="caution">
    <text evidence="7">The sequence shown here is derived from an EMBL/GenBank/DDBJ whole genome shotgun (WGS) entry which is preliminary data.</text>
</comment>
<comment type="subcellular location">
    <subcellularLocation>
        <location evidence="1">Cytoplasm</location>
        <location evidence="1">Cytoskeleton</location>
    </subcellularLocation>
</comment>
<keyword evidence="5" id="KW-0206">Cytoskeleton</keyword>
<accession>A0AAD7UPZ6</accession>
<dbReference type="InterPro" id="IPR011992">
    <property type="entry name" value="EF-hand-dom_pair"/>
</dbReference>
<dbReference type="CDD" id="cd00051">
    <property type="entry name" value="EFh"/>
    <property type="match status" value="1"/>
</dbReference>
<evidence type="ECO:0000259" key="6">
    <source>
        <dbReference type="PROSITE" id="PS50222"/>
    </source>
</evidence>
<dbReference type="InterPro" id="IPR050230">
    <property type="entry name" value="CALM/Myosin/TropC-like"/>
</dbReference>
<dbReference type="AlphaFoldDB" id="A0AAD7UPZ6"/>
<protein>
    <recommendedName>
        <fullName evidence="6">EF-hand domain-containing protein</fullName>
    </recommendedName>
</protein>
<dbReference type="Pfam" id="PF13405">
    <property type="entry name" value="EF-hand_6"/>
    <property type="match status" value="1"/>
</dbReference>
<dbReference type="EMBL" id="JAQMWT010000005">
    <property type="protein sequence ID" value="KAJ8614431.1"/>
    <property type="molecule type" value="Genomic_DNA"/>
</dbReference>
<dbReference type="SUPFAM" id="SSF47473">
    <property type="entry name" value="EF-hand"/>
    <property type="match status" value="1"/>
</dbReference>
<dbReference type="PANTHER" id="PTHR23048">
    <property type="entry name" value="MYOSIN LIGHT CHAIN 1, 3"/>
    <property type="match status" value="1"/>
</dbReference>
<keyword evidence="5" id="KW-0963">Cytoplasm</keyword>
<feature type="domain" description="EF-hand" evidence="6">
    <location>
        <begin position="9"/>
        <end position="44"/>
    </location>
</feature>
<dbReference type="GO" id="GO:0005509">
    <property type="term" value="F:calcium ion binding"/>
    <property type="evidence" value="ECO:0007669"/>
    <property type="project" value="InterPro"/>
</dbReference>
<dbReference type="GO" id="GO:0016460">
    <property type="term" value="C:myosin II complex"/>
    <property type="evidence" value="ECO:0007669"/>
    <property type="project" value="TreeGrafter"/>
</dbReference>
<evidence type="ECO:0000256" key="1">
    <source>
        <dbReference type="ARBA" id="ARBA00004245"/>
    </source>
</evidence>
<keyword evidence="4" id="KW-0106">Calcium</keyword>
<evidence type="ECO:0000313" key="7">
    <source>
        <dbReference type="EMBL" id="KAJ8614431.1"/>
    </source>
</evidence>
<dbReference type="PROSITE" id="PS50222">
    <property type="entry name" value="EF_HAND_2"/>
    <property type="match status" value="1"/>
</dbReference>
<evidence type="ECO:0000256" key="2">
    <source>
        <dbReference type="ARBA" id="ARBA00005253"/>
    </source>
</evidence>
<dbReference type="FunFam" id="1.10.238.10:FF:000178">
    <property type="entry name" value="Calmodulin-2 A"/>
    <property type="match status" value="1"/>
</dbReference>
<dbReference type="Gene3D" id="1.10.238.10">
    <property type="entry name" value="EF-hand"/>
    <property type="match status" value="2"/>
</dbReference>
<dbReference type="Proteomes" id="UP001230188">
    <property type="component" value="Unassembled WGS sequence"/>
</dbReference>
<keyword evidence="8" id="KW-1185">Reference proteome</keyword>